<accession>A0A4Q8AD82</accession>
<dbReference type="EMBL" id="SHLA01000001">
    <property type="protein sequence ID" value="RZU61583.1"/>
    <property type="molecule type" value="Genomic_DNA"/>
</dbReference>
<organism evidence="1 2">
    <name type="scientific">Zhihengliuella halotolerans</name>
    <dbReference type="NCBI Taxonomy" id="370736"/>
    <lineage>
        <taxon>Bacteria</taxon>
        <taxon>Bacillati</taxon>
        <taxon>Actinomycetota</taxon>
        <taxon>Actinomycetes</taxon>
        <taxon>Micrococcales</taxon>
        <taxon>Micrococcaceae</taxon>
        <taxon>Zhihengliuella</taxon>
    </lineage>
</organism>
<dbReference type="AlphaFoldDB" id="A0A4Q8AD82"/>
<evidence type="ECO:0000313" key="2">
    <source>
        <dbReference type="Proteomes" id="UP000292685"/>
    </source>
</evidence>
<dbReference type="Proteomes" id="UP000292685">
    <property type="component" value="Unassembled WGS sequence"/>
</dbReference>
<proteinExistence type="predicted"/>
<protein>
    <recommendedName>
        <fullName evidence="3">Spore maturation protein CgeB</fullName>
    </recommendedName>
</protein>
<sequence length="721" mass="80171">MLFDGILETHLASSLERALRARGHDVINTGKLGHGFKFLTDPLQLAPIEAAIDQAIAERPDIVFVFRPASLPFAQLWRLRKSGARIVAWLSDDPVLWKLSYGPVIDHYDLVLHCGNATVLDFYEQQHGRPTGINFPFWTDGVSFPYVYGSKEPESDVMFLGNVHDQVRRDRYFRLSGMDLDLRIHGNVGSDYNNVWGGYLDADAEVADAGARTRLAINIPQYFRDHHGLETWFDGLDKLGFFEYPSRVIQYAAMGIPLISFVPEGSTLDTFPEIYCVNDSAQAEATARQLLEGGGLSELSLAMWRRFASHFSAGSRVLALEHVLANDDWRSLDAVQRTRMFTEFDGTEIERNTSGVAADAPEQPPAVGSVPTRTSRSIKAEEADEQVRNAVQAHFDSLPVAEGPLNIALIGTGWGDHVSTLNTTLRGLRNMGHHVDPVNPYNFRDFISKDPFGEYSGVVDVVGLREHFQHRTDVFLFVGGYYLPEVTGTRMLREDHGVKVLAIGLEGQDFTLRDSRLVSIVDKAGFVNQLTPQKFAAHGLENVAHYPDGFDRSYVRLLLLQKSRHRRLGIFAQREAHFGLHRRLLDEFRGIESARFAADVEGTERRGLANVSRVANSLLSIVLPDMSRKGPLPNRLLGHAMIAGSLPVLTRGIAPTVISNPGEDSILIAHPGELRLKLRRLLSDGDALDRLRLNSVSYAAANLAVEENLVEMLAQEGAQVR</sequence>
<gene>
    <name evidence="1" type="ORF">EV380_1154</name>
</gene>
<name>A0A4Q8AD82_9MICC</name>
<evidence type="ECO:0008006" key="3">
    <source>
        <dbReference type="Google" id="ProtNLM"/>
    </source>
</evidence>
<comment type="caution">
    <text evidence="1">The sequence shown here is derived from an EMBL/GenBank/DDBJ whole genome shotgun (WGS) entry which is preliminary data.</text>
</comment>
<keyword evidence="2" id="KW-1185">Reference proteome</keyword>
<reference evidence="1 2" key="1">
    <citation type="submission" date="2019-02" db="EMBL/GenBank/DDBJ databases">
        <title>Sequencing the genomes of 1000 actinobacteria strains.</title>
        <authorList>
            <person name="Klenk H.-P."/>
        </authorList>
    </citation>
    <scope>NUCLEOTIDE SEQUENCE [LARGE SCALE GENOMIC DNA]</scope>
    <source>
        <strain evidence="1 2">DSM 17364</strain>
    </source>
</reference>
<evidence type="ECO:0000313" key="1">
    <source>
        <dbReference type="EMBL" id="RZU61583.1"/>
    </source>
</evidence>